<comment type="caution">
    <text evidence="1">The sequence shown here is derived from an EMBL/GenBank/DDBJ whole genome shotgun (WGS) entry which is preliminary data.</text>
</comment>
<evidence type="ECO:0000313" key="1">
    <source>
        <dbReference type="EMBL" id="MRG95725.1"/>
    </source>
</evidence>
<protein>
    <recommendedName>
        <fullName evidence="3">DUF4065 domain-containing protein</fullName>
    </recommendedName>
</protein>
<gene>
    <name evidence="1" type="ORF">GF068_27970</name>
</gene>
<dbReference type="RefSeq" id="WP_153822533.1">
    <property type="nucleotide sequence ID" value="NZ_WJIE01000008.1"/>
</dbReference>
<dbReference type="AlphaFoldDB" id="A0A6N7PZK2"/>
<evidence type="ECO:0000313" key="2">
    <source>
        <dbReference type="Proteomes" id="UP000440224"/>
    </source>
</evidence>
<dbReference type="EMBL" id="WJIE01000008">
    <property type="protein sequence ID" value="MRG95725.1"/>
    <property type="molecule type" value="Genomic_DNA"/>
</dbReference>
<organism evidence="1 2">
    <name type="scientific">Polyangium spumosum</name>
    <dbReference type="NCBI Taxonomy" id="889282"/>
    <lineage>
        <taxon>Bacteria</taxon>
        <taxon>Pseudomonadati</taxon>
        <taxon>Myxococcota</taxon>
        <taxon>Polyangia</taxon>
        <taxon>Polyangiales</taxon>
        <taxon>Polyangiaceae</taxon>
        <taxon>Polyangium</taxon>
    </lineage>
</organism>
<dbReference type="OrthoDB" id="283036at2"/>
<reference evidence="1 2" key="1">
    <citation type="submission" date="2019-10" db="EMBL/GenBank/DDBJ databases">
        <title>A soil myxobacterium in the family Polyangiaceae.</title>
        <authorList>
            <person name="Li Y."/>
            <person name="Wang J."/>
        </authorList>
    </citation>
    <scope>NUCLEOTIDE SEQUENCE [LARGE SCALE GENOMIC DNA]</scope>
    <source>
        <strain evidence="1 2">DSM 14734</strain>
    </source>
</reference>
<name>A0A6N7PZK2_9BACT</name>
<sequence>MISKFQMAASCLSAVTEVIRQMGGTVYGRVRIQKTAYFLQRMGMAELEGIDFFYHHYGPFSWTVAESLLDGERCGALREEAKPLVDDRQAYAYKLGEDVDEKVDEVSPASRELVARLVGQVRDEHWRTLELASTIDFLEQREGLDRERAVSRALGLKPACRDHKDDALRLLDMLKLPAS</sequence>
<keyword evidence="2" id="KW-1185">Reference proteome</keyword>
<evidence type="ECO:0008006" key="3">
    <source>
        <dbReference type="Google" id="ProtNLM"/>
    </source>
</evidence>
<proteinExistence type="predicted"/>
<accession>A0A6N7PZK2</accession>
<dbReference type="Proteomes" id="UP000440224">
    <property type="component" value="Unassembled WGS sequence"/>
</dbReference>